<dbReference type="CDD" id="cd16914">
    <property type="entry name" value="EcfT"/>
    <property type="match status" value="1"/>
</dbReference>
<dbReference type="Pfam" id="PF02361">
    <property type="entry name" value="CbiQ"/>
    <property type="match status" value="1"/>
</dbReference>
<evidence type="ECO:0000313" key="6">
    <source>
        <dbReference type="EMBL" id="MBF7809534.1"/>
    </source>
</evidence>
<evidence type="ECO:0000256" key="1">
    <source>
        <dbReference type="ARBA" id="ARBA00004651"/>
    </source>
</evidence>
<gene>
    <name evidence="6" type="primary">cbiQ</name>
    <name evidence="6" type="ORF">IS491_12795</name>
</gene>
<reference evidence="6" key="1">
    <citation type="submission" date="2020-11" db="EMBL/GenBank/DDBJ databases">
        <authorList>
            <person name="Thieme N."/>
            <person name="Liebl W."/>
            <person name="Zverlov V."/>
        </authorList>
    </citation>
    <scope>NUCLEOTIDE SEQUENCE</scope>
    <source>
        <strain evidence="6">NT08</strain>
    </source>
</reference>
<organism evidence="6 7">
    <name type="scientific">Clostridium beijerinckii</name>
    <name type="common">Clostridium MP</name>
    <dbReference type="NCBI Taxonomy" id="1520"/>
    <lineage>
        <taxon>Bacteria</taxon>
        <taxon>Bacillati</taxon>
        <taxon>Bacillota</taxon>
        <taxon>Clostridia</taxon>
        <taxon>Eubacteriales</taxon>
        <taxon>Clostridiaceae</taxon>
        <taxon>Clostridium</taxon>
    </lineage>
</organism>
<dbReference type="Proteomes" id="UP000631418">
    <property type="component" value="Unassembled WGS sequence"/>
</dbReference>
<dbReference type="AlphaFoldDB" id="A0A1S8REA2"/>
<dbReference type="PANTHER" id="PTHR43723:SF1">
    <property type="entry name" value="COBALT TRANSPORT PROTEIN CBIQ"/>
    <property type="match status" value="1"/>
</dbReference>
<dbReference type="PANTHER" id="PTHR43723">
    <property type="entry name" value="COBALT TRANSPORT PROTEIN CBIQ"/>
    <property type="match status" value="1"/>
</dbReference>
<proteinExistence type="predicted"/>
<comment type="caution">
    <text evidence="6">The sequence shown here is derived from an EMBL/GenBank/DDBJ whole genome shotgun (WGS) entry which is preliminary data.</text>
</comment>
<dbReference type="RefSeq" id="WP_171787774.1">
    <property type="nucleotide sequence ID" value="NZ_CP073279.1"/>
</dbReference>
<keyword evidence="4" id="KW-1133">Transmembrane helix</keyword>
<evidence type="ECO:0000256" key="2">
    <source>
        <dbReference type="ARBA" id="ARBA00022475"/>
    </source>
</evidence>
<keyword evidence="2" id="KW-1003">Cell membrane</keyword>
<dbReference type="GO" id="GO:0043190">
    <property type="term" value="C:ATP-binding cassette (ABC) transporter complex"/>
    <property type="evidence" value="ECO:0007669"/>
    <property type="project" value="InterPro"/>
</dbReference>
<keyword evidence="3" id="KW-0812">Transmembrane</keyword>
<protein>
    <submittedName>
        <fullName evidence="6">Cobalt ECF transporter T component CbiQ</fullName>
    </submittedName>
</protein>
<evidence type="ECO:0000313" key="7">
    <source>
        <dbReference type="Proteomes" id="UP000631418"/>
    </source>
</evidence>
<dbReference type="InterPro" id="IPR012809">
    <property type="entry name" value="ECF_CbiQ"/>
</dbReference>
<dbReference type="EMBL" id="JADOEF010000001">
    <property type="protein sequence ID" value="MBF7809534.1"/>
    <property type="molecule type" value="Genomic_DNA"/>
</dbReference>
<name>A0A1S8REA2_CLOBE</name>
<dbReference type="NCBIfam" id="TIGR02454">
    <property type="entry name" value="ECF_T_CbiQ"/>
    <property type="match status" value="1"/>
</dbReference>
<dbReference type="InterPro" id="IPR003339">
    <property type="entry name" value="ABC/ECF_trnsptr_transmembrane"/>
</dbReference>
<evidence type="ECO:0000256" key="3">
    <source>
        <dbReference type="ARBA" id="ARBA00022692"/>
    </source>
</evidence>
<sequence>MEKIIILCAVFLVAIFLLVFIWKHQNMNDNRKGVPHHNHKIRHKHGEGYSIDFYAYASKIRHWNAEFKVYLSVLTLVLCIVFNNPYVSATVIIAMAYLTVIKGKIPAAEYLSILAIPITFILLSTFTIAIDFSKQPIGQYNLYLGFGYVFTSTAQLKKMVFLILKIFAAISALQMMTLSTPTSEIIYVLRKAHVPKLIVELMSLIYRYIFILMDVFTKMKSSAKSRQGYCDFKTSCYTFGSIASNMLIISLRKANAYYDAMESRCYDGDLVFLEEDKNVEVMQIVLAAVFIMFLVLIWCFTR</sequence>
<keyword evidence="5" id="KW-0472">Membrane</keyword>
<dbReference type="GO" id="GO:0006824">
    <property type="term" value="P:cobalt ion transport"/>
    <property type="evidence" value="ECO:0007669"/>
    <property type="project" value="InterPro"/>
</dbReference>
<evidence type="ECO:0000256" key="4">
    <source>
        <dbReference type="ARBA" id="ARBA00022989"/>
    </source>
</evidence>
<accession>A0A1S8REA2</accession>
<comment type="subcellular location">
    <subcellularLocation>
        <location evidence="1">Cell membrane</location>
        <topology evidence="1">Multi-pass membrane protein</topology>
    </subcellularLocation>
</comment>
<dbReference type="InterPro" id="IPR052770">
    <property type="entry name" value="Cobalt_transport_CbiQ"/>
</dbReference>
<evidence type="ECO:0000256" key="5">
    <source>
        <dbReference type="ARBA" id="ARBA00023136"/>
    </source>
</evidence>